<evidence type="ECO:0000313" key="10">
    <source>
        <dbReference type="Proteomes" id="UP001634394"/>
    </source>
</evidence>
<feature type="transmembrane region" description="Helical" evidence="8">
    <location>
        <begin position="12"/>
        <end position="32"/>
    </location>
</feature>
<dbReference type="InterPro" id="IPR019395">
    <property type="entry name" value="Transmembrane_161A/B"/>
</dbReference>
<name>A0ABD3X8A9_SINWO</name>
<feature type="transmembrane region" description="Helical" evidence="8">
    <location>
        <begin position="229"/>
        <end position="251"/>
    </location>
</feature>
<dbReference type="PANTHER" id="PTHR13624">
    <property type="entry name" value="RE42071P"/>
    <property type="match status" value="1"/>
</dbReference>
<dbReference type="AlphaFoldDB" id="A0ABD3X8A9"/>
<evidence type="ECO:0000256" key="1">
    <source>
        <dbReference type="ARBA" id="ARBA00004141"/>
    </source>
</evidence>
<comment type="similarity">
    <text evidence="2">Belongs to the TMEM161 family.</text>
</comment>
<protein>
    <recommendedName>
        <fullName evidence="11">Transmembrane protein 161B</fullName>
    </recommendedName>
</protein>
<evidence type="ECO:0000256" key="5">
    <source>
        <dbReference type="ARBA" id="ARBA00023136"/>
    </source>
</evidence>
<dbReference type="GO" id="GO:0016020">
    <property type="term" value="C:membrane"/>
    <property type="evidence" value="ECO:0007669"/>
    <property type="project" value="UniProtKB-SubCell"/>
</dbReference>
<keyword evidence="4 8" id="KW-1133">Transmembrane helix</keyword>
<evidence type="ECO:0008006" key="11">
    <source>
        <dbReference type="Google" id="ProtNLM"/>
    </source>
</evidence>
<dbReference type="Proteomes" id="UP001634394">
    <property type="component" value="Unassembled WGS sequence"/>
</dbReference>
<dbReference type="EMBL" id="JBJQND010000003">
    <property type="protein sequence ID" value="KAL3882504.1"/>
    <property type="molecule type" value="Genomic_DNA"/>
</dbReference>
<feature type="transmembrane region" description="Helical" evidence="8">
    <location>
        <begin position="137"/>
        <end position="156"/>
    </location>
</feature>
<evidence type="ECO:0000313" key="9">
    <source>
        <dbReference type="EMBL" id="KAL3882504.1"/>
    </source>
</evidence>
<feature type="region of interest" description="Disordered" evidence="7">
    <location>
        <begin position="50"/>
        <end position="69"/>
    </location>
</feature>
<dbReference type="Pfam" id="PF10268">
    <property type="entry name" value="Tmemb_161AB"/>
    <property type="match status" value="1"/>
</dbReference>
<evidence type="ECO:0000256" key="7">
    <source>
        <dbReference type="SAM" id="MobiDB-lite"/>
    </source>
</evidence>
<feature type="transmembrane region" description="Helical" evidence="8">
    <location>
        <begin position="313"/>
        <end position="332"/>
    </location>
</feature>
<comment type="caution">
    <text evidence="9">The sequence shown here is derived from an EMBL/GenBank/DDBJ whole genome shotgun (WGS) entry which is preliminary data.</text>
</comment>
<evidence type="ECO:0000256" key="2">
    <source>
        <dbReference type="ARBA" id="ARBA00009706"/>
    </source>
</evidence>
<dbReference type="PANTHER" id="PTHR13624:SF6">
    <property type="entry name" value="EMEI"/>
    <property type="match status" value="1"/>
</dbReference>
<feature type="transmembrane region" description="Helical" evidence="8">
    <location>
        <begin position="463"/>
        <end position="491"/>
    </location>
</feature>
<feature type="transmembrane region" description="Helical" evidence="8">
    <location>
        <begin position="172"/>
        <end position="191"/>
    </location>
</feature>
<gene>
    <name evidence="9" type="ORF">ACJMK2_028841</name>
</gene>
<sequence>MAVFGAQLVFNLIIFSFLQKLSPIYSFGRWLLCGRLFRYLHPTDEEIKSAAGMSQSSGKVKNRREDKRRQANAKFDTTFNVPRSTHIHLDTAPVEAIDLVSLHYYPEYQWLMDFWFATVVVYILTEVYYGLLPRNEMNISVIWCLLAIGFCLRLLFMQTRIYFTLEEGGEKILVVTFGFFYLVAAMGVLVVDEKVLEFGLEEAYTNFSLSATEFLNTHGIDSQGPVSYLTFKIILAFVCSIIGALLIFPGFRMAKLHLDSLKYSRENRFKQIILHLNFIFPLILVLLWVRPIAREVLCGLSWEVTTRLFSESVFDVLRIFLFVIFCIIRLVLMPTHIQSHLNSAYDRMENLKKESGKISNVEIQKMVARIFFYACMITLQYITPVLLLTLLMMLYKTLGGFSWVALFGEPAEKFVESLLGVQADVASTVTEATITNTTTDSIVAKATEFSLAFMNLRQVFTPLWYQGLLSFLLWWTCASWFTSMAFGVYYYSRMTS</sequence>
<evidence type="ECO:0000256" key="4">
    <source>
        <dbReference type="ARBA" id="ARBA00022989"/>
    </source>
</evidence>
<feature type="transmembrane region" description="Helical" evidence="8">
    <location>
        <begin position="272"/>
        <end position="293"/>
    </location>
</feature>
<comment type="subcellular location">
    <subcellularLocation>
        <location evidence="1">Membrane</location>
        <topology evidence="1">Multi-pass membrane protein</topology>
    </subcellularLocation>
</comment>
<accession>A0ABD3X8A9</accession>
<organism evidence="9 10">
    <name type="scientific">Sinanodonta woodiana</name>
    <name type="common">Chinese pond mussel</name>
    <name type="synonym">Anodonta woodiana</name>
    <dbReference type="NCBI Taxonomy" id="1069815"/>
    <lineage>
        <taxon>Eukaryota</taxon>
        <taxon>Metazoa</taxon>
        <taxon>Spiralia</taxon>
        <taxon>Lophotrochozoa</taxon>
        <taxon>Mollusca</taxon>
        <taxon>Bivalvia</taxon>
        <taxon>Autobranchia</taxon>
        <taxon>Heteroconchia</taxon>
        <taxon>Palaeoheterodonta</taxon>
        <taxon>Unionida</taxon>
        <taxon>Unionoidea</taxon>
        <taxon>Unionidae</taxon>
        <taxon>Unioninae</taxon>
        <taxon>Sinanodonta</taxon>
    </lineage>
</organism>
<reference evidence="9 10" key="1">
    <citation type="submission" date="2024-11" db="EMBL/GenBank/DDBJ databases">
        <title>Chromosome-level genome assembly of the freshwater bivalve Anodonta woodiana.</title>
        <authorList>
            <person name="Chen X."/>
        </authorList>
    </citation>
    <scope>NUCLEOTIDE SEQUENCE [LARGE SCALE GENOMIC DNA]</scope>
    <source>
        <strain evidence="9">MN2024</strain>
        <tissue evidence="9">Gills</tissue>
    </source>
</reference>
<keyword evidence="10" id="KW-1185">Reference proteome</keyword>
<feature type="transmembrane region" description="Helical" evidence="8">
    <location>
        <begin position="370"/>
        <end position="395"/>
    </location>
</feature>
<evidence type="ECO:0000256" key="6">
    <source>
        <dbReference type="ARBA" id="ARBA00023180"/>
    </source>
</evidence>
<keyword evidence="3 8" id="KW-0812">Transmembrane</keyword>
<evidence type="ECO:0000256" key="3">
    <source>
        <dbReference type="ARBA" id="ARBA00022692"/>
    </source>
</evidence>
<feature type="transmembrane region" description="Helical" evidence="8">
    <location>
        <begin position="110"/>
        <end position="131"/>
    </location>
</feature>
<evidence type="ECO:0000256" key="8">
    <source>
        <dbReference type="SAM" id="Phobius"/>
    </source>
</evidence>
<keyword evidence="6" id="KW-0325">Glycoprotein</keyword>
<keyword evidence="5 8" id="KW-0472">Membrane</keyword>
<proteinExistence type="inferred from homology"/>